<keyword evidence="1" id="KW-0547">Nucleotide-binding</keyword>
<dbReference type="Pfam" id="PF13424">
    <property type="entry name" value="TPR_12"/>
    <property type="match status" value="1"/>
</dbReference>
<dbReference type="GO" id="GO:0004016">
    <property type="term" value="F:adenylate cyclase activity"/>
    <property type="evidence" value="ECO:0007669"/>
    <property type="project" value="TreeGrafter"/>
</dbReference>
<dbReference type="InterPro" id="IPR011990">
    <property type="entry name" value="TPR-like_helical_dom_sf"/>
</dbReference>
<dbReference type="InterPro" id="IPR029787">
    <property type="entry name" value="Nucleotide_cyclase"/>
</dbReference>
<dbReference type="SMART" id="SM00028">
    <property type="entry name" value="TPR"/>
    <property type="match status" value="7"/>
</dbReference>
<dbReference type="GO" id="GO:0009190">
    <property type="term" value="P:cyclic nucleotide biosynthetic process"/>
    <property type="evidence" value="ECO:0007669"/>
    <property type="project" value="InterPro"/>
</dbReference>
<dbReference type="SUPFAM" id="SSF55073">
    <property type="entry name" value="Nucleotide cyclase"/>
    <property type="match status" value="1"/>
</dbReference>
<dbReference type="GO" id="GO:0035556">
    <property type="term" value="P:intracellular signal transduction"/>
    <property type="evidence" value="ECO:0007669"/>
    <property type="project" value="InterPro"/>
</dbReference>
<dbReference type="Pfam" id="PF13191">
    <property type="entry name" value="AAA_16"/>
    <property type="match status" value="1"/>
</dbReference>
<dbReference type="AlphaFoldDB" id="A0A937X3W2"/>
<dbReference type="PROSITE" id="PS50125">
    <property type="entry name" value="GUANYLATE_CYCLASE_2"/>
    <property type="match status" value="1"/>
</dbReference>
<evidence type="ECO:0000313" key="5">
    <source>
        <dbReference type="EMBL" id="MBM3273777.1"/>
    </source>
</evidence>
<dbReference type="InterPro" id="IPR041664">
    <property type="entry name" value="AAA_16"/>
</dbReference>
<proteinExistence type="predicted"/>
<evidence type="ECO:0000256" key="1">
    <source>
        <dbReference type="ARBA" id="ARBA00022741"/>
    </source>
</evidence>
<dbReference type="SUPFAM" id="SSF52540">
    <property type="entry name" value="P-loop containing nucleoside triphosphate hydrolases"/>
    <property type="match status" value="1"/>
</dbReference>
<feature type="non-terminal residue" evidence="5">
    <location>
        <position position="1"/>
    </location>
</feature>
<dbReference type="CDD" id="cd07302">
    <property type="entry name" value="CHD"/>
    <property type="match status" value="1"/>
</dbReference>
<evidence type="ECO:0000256" key="2">
    <source>
        <dbReference type="ARBA" id="ARBA00022840"/>
    </source>
</evidence>
<dbReference type="PANTHER" id="PTHR16305:SF28">
    <property type="entry name" value="GUANYLATE CYCLASE DOMAIN-CONTAINING PROTEIN"/>
    <property type="match status" value="1"/>
</dbReference>
<dbReference type="SMART" id="SM00044">
    <property type="entry name" value="CYCc"/>
    <property type="match status" value="1"/>
</dbReference>
<dbReference type="Pfam" id="PF00211">
    <property type="entry name" value="Guanylate_cyc"/>
    <property type="match status" value="1"/>
</dbReference>
<gene>
    <name evidence="5" type="ORF">FJZ00_01390</name>
</gene>
<reference evidence="5 6" key="1">
    <citation type="submission" date="2019-03" db="EMBL/GenBank/DDBJ databases">
        <title>Lake Tanganyika Metagenome-Assembled Genomes (MAGs).</title>
        <authorList>
            <person name="Tran P."/>
        </authorList>
    </citation>
    <scope>NUCLEOTIDE SEQUENCE [LARGE SCALE GENOMIC DNA]</scope>
    <source>
        <strain evidence="5">K_DeepCast_65m_m2_236</strain>
    </source>
</reference>
<evidence type="ECO:0000313" key="6">
    <source>
        <dbReference type="Proteomes" id="UP000703893"/>
    </source>
</evidence>
<sequence>PKAAPAQPGDRRVVTVLFTDVSGFTAMSEKLDPEEVTEVINAFFRVLTEPIYHYGGVVDKYIGDAIMALFGAPIAHEDDPARAVMAGWEMQKAAKRFADKLEARTGIRLRVRIGLNTGLVIAGTVGGQQRQDYTVIGDTVNLAQRMESSAPVGGILVTQETYRQTRHLFEFNPRDPVTIKGKAAPVLTYEVLRPLPQPHLALRPRAPLIGRAVERDRMRQVFDTVTRGQPAFAEIIADAGAGKTRLATDCCESRGLTPLMVRCQSFQTHVPYSMIGRLLEAWLDLPTERSPEMTHERLQAALTDLPSLAERGRAVMFLAHLLHQDFETPELAALSPQQRRSAAFKALSDLLVELARAASEPLVLLVDDLQWSDEASLHWLPEFLEYLVGLHRGSSVDGTACSQAVRIAVVATYRPDTLVPDVADLERVRLALRPLGNDEAASLLAALLEQPGDLTEWPVDLRNLGRTLLSRSEGNPYFLEELVAGLVDSGTLVRLETGAWQVRQGSGGVTLPPTVNGVVASRLDRLSPALRGTLQLASVLGRTFSLEMLGRMRQSADLTEQLADLSRGGFVMAAAPGEFTFSQQIVQEVAYASMLLATRRELHVKAARSLEEANLMAPESLARHWMLGGDKGKAALYLWQSGDVARRNFANIEASDAYQQALACLDELEIPPEKPQRATLLRSLGEVETIAGDPEAALGHLEKALAESRESLEQAQGHQARGAAYERLGRFPTALTEYQAAMALLVGTPATELSARVRIDTAFLHYRLGDQARCIALCSEALDLLKELPAFRDKAMAHSILGLCLFQQSNFGEAAKHHRYALHLREEAQDWYGVASSRNNLGLIGSHTTAWGEAVGHFQAALEGFAKVGDLGKVSLVEGNLGMLLCRQGDLARAEVHLKHAWEIHQRLKNQFGVGSTLAMLGLVKIEDGQPDAALPLLSMALEGFEAIGAAEQQAEIHQLLGRAHVDRGSLDLAGPALARALELAIGSGEKLQEGVVYRLKARLARLGGRQDEAAEHIRHALTLLEPTGSFHEIARGLVDASEIYAAVGRKADAQDARKRAEALFKELGANLDLARLGLRRPIAAQPGKWNEADEPGALQTPHHRSQA</sequence>
<dbReference type="PANTHER" id="PTHR16305">
    <property type="entry name" value="TESTICULAR SOLUBLE ADENYLYL CYCLASE"/>
    <property type="match status" value="1"/>
</dbReference>
<organism evidence="5 6">
    <name type="scientific">Candidatus Tanganyikabacteria bacterium</name>
    <dbReference type="NCBI Taxonomy" id="2961651"/>
    <lineage>
        <taxon>Bacteria</taxon>
        <taxon>Bacillati</taxon>
        <taxon>Candidatus Sericytochromatia</taxon>
        <taxon>Candidatus Tanganyikabacteria</taxon>
    </lineage>
</organism>
<name>A0A937X3W2_9BACT</name>
<dbReference type="GO" id="GO:0005524">
    <property type="term" value="F:ATP binding"/>
    <property type="evidence" value="ECO:0007669"/>
    <property type="project" value="UniProtKB-KW"/>
</dbReference>
<dbReference type="GO" id="GO:0005737">
    <property type="term" value="C:cytoplasm"/>
    <property type="evidence" value="ECO:0007669"/>
    <property type="project" value="TreeGrafter"/>
</dbReference>
<dbReference type="Gene3D" id="1.25.40.10">
    <property type="entry name" value="Tetratricopeptide repeat domain"/>
    <property type="match status" value="3"/>
</dbReference>
<dbReference type="InterPro" id="IPR001054">
    <property type="entry name" value="A/G_cyclase"/>
</dbReference>
<feature type="domain" description="Guanylate cyclase" evidence="4">
    <location>
        <begin position="15"/>
        <end position="147"/>
    </location>
</feature>
<keyword evidence="2" id="KW-0067">ATP-binding</keyword>
<evidence type="ECO:0000256" key="3">
    <source>
        <dbReference type="SAM" id="MobiDB-lite"/>
    </source>
</evidence>
<dbReference type="Proteomes" id="UP000703893">
    <property type="component" value="Unassembled WGS sequence"/>
</dbReference>
<feature type="region of interest" description="Disordered" evidence="3">
    <location>
        <begin position="1085"/>
        <end position="1108"/>
    </location>
</feature>
<dbReference type="EMBL" id="VGJX01000046">
    <property type="protein sequence ID" value="MBM3273777.1"/>
    <property type="molecule type" value="Genomic_DNA"/>
</dbReference>
<accession>A0A937X3W2</accession>
<dbReference type="InterPro" id="IPR027417">
    <property type="entry name" value="P-loop_NTPase"/>
</dbReference>
<evidence type="ECO:0000259" key="4">
    <source>
        <dbReference type="PROSITE" id="PS50125"/>
    </source>
</evidence>
<dbReference type="Gene3D" id="3.30.70.1230">
    <property type="entry name" value="Nucleotide cyclase"/>
    <property type="match status" value="1"/>
</dbReference>
<dbReference type="InterPro" id="IPR019734">
    <property type="entry name" value="TPR_rpt"/>
</dbReference>
<comment type="caution">
    <text evidence="5">The sequence shown here is derived from an EMBL/GenBank/DDBJ whole genome shotgun (WGS) entry which is preliminary data.</text>
</comment>
<dbReference type="SUPFAM" id="SSF48452">
    <property type="entry name" value="TPR-like"/>
    <property type="match status" value="3"/>
</dbReference>
<protein>
    <submittedName>
        <fullName evidence="5">Tetratricopeptide repeat protein</fullName>
    </submittedName>
</protein>